<sequence length="240" mass="26769">MYHRAVFTTEKTSGVTMTRCCVKDFEETLHWTRPRVAGSEFKFKVSENAYQWPATHNPCRSFRAFGTRIRDQASDHTFRLTLPQLRNPGLSLHIAHFPDLHLSITPTYEASWCAVIRPGTNEVRLDVATAIPTFAHTPARPAQSGYLSKASIVVTVLPILPMCGQTPSFAFGTSIHPSLQTVASSIFPKQGWARQHKGRPSFPAYPEAGGISELSEPELATQLEKPVDVWLHGRVMIVFI</sequence>
<dbReference type="InParanoid" id="B0DB86"/>
<accession>B0DB86</accession>
<dbReference type="Proteomes" id="UP000001194">
    <property type="component" value="Unassembled WGS sequence"/>
</dbReference>
<gene>
    <name evidence="1" type="ORF">LACBIDRAFT_327121</name>
</gene>
<keyword evidence="2" id="KW-1185">Reference proteome</keyword>
<evidence type="ECO:0000313" key="1">
    <source>
        <dbReference type="EMBL" id="EDR08153.1"/>
    </source>
</evidence>
<reference evidence="1 2" key="1">
    <citation type="journal article" date="2008" name="Nature">
        <title>The genome of Laccaria bicolor provides insights into mycorrhizal symbiosis.</title>
        <authorList>
            <person name="Martin F."/>
            <person name="Aerts A."/>
            <person name="Ahren D."/>
            <person name="Brun A."/>
            <person name="Danchin E.G.J."/>
            <person name="Duchaussoy F."/>
            <person name="Gibon J."/>
            <person name="Kohler A."/>
            <person name="Lindquist E."/>
            <person name="Pereda V."/>
            <person name="Salamov A."/>
            <person name="Shapiro H.J."/>
            <person name="Wuyts J."/>
            <person name="Blaudez D."/>
            <person name="Buee M."/>
            <person name="Brokstein P."/>
            <person name="Canbaeck B."/>
            <person name="Cohen D."/>
            <person name="Courty P.E."/>
            <person name="Coutinho P.M."/>
            <person name="Delaruelle C."/>
            <person name="Detter J.C."/>
            <person name="Deveau A."/>
            <person name="DiFazio S."/>
            <person name="Duplessis S."/>
            <person name="Fraissinet-Tachet L."/>
            <person name="Lucic E."/>
            <person name="Frey-Klett P."/>
            <person name="Fourrey C."/>
            <person name="Feussner I."/>
            <person name="Gay G."/>
            <person name="Grimwood J."/>
            <person name="Hoegger P.J."/>
            <person name="Jain P."/>
            <person name="Kilaru S."/>
            <person name="Labbe J."/>
            <person name="Lin Y.C."/>
            <person name="Legue V."/>
            <person name="Le Tacon F."/>
            <person name="Marmeisse R."/>
            <person name="Melayah D."/>
            <person name="Montanini B."/>
            <person name="Muratet M."/>
            <person name="Nehls U."/>
            <person name="Niculita-Hirzel H."/>
            <person name="Oudot-Le Secq M.P."/>
            <person name="Peter M."/>
            <person name="Quesneville H."/>
            <person name="Rajashekar B."/>
            <person name="Reich M."/>
            <person name="Rouhier N."/>
            <person name="Schmutz J."/>
            <person name="Yin T."/>
            <person name="Chalot M."/>
            <person name="Henrissat B."/>
            <person name="Kuees U."/>
            <person name="Lucas S."/>
            <person name="Van de Peer Y."/>
            <person name="Podila G.K."/>
            <person name="Polle A."/>
            <person name="Pukkila P.J."/>
            <person name="Richardson P.M."/>
            <person name="Rouze P."/>
            <person name="Sanders I.R."/>
            <person name="Stajich J.E."/>
            <person name="Tunlid A."/>
            <person name="Tuskan G."/>
            <person name="Grigoriev I.V."/>
        </authorList>
    </citation>
    <scope>NUCLEOTIDE SEQUENCE [LARGE SCALE GENOMIC DNA]</scope>
    <source>
        <strain evidence="2">S238N-H82 / ATCC MYA-4686</strain>
    </source>
</reference>
<evidence type="ECO:0000313" key="2">
    <source>
        <dbReference type="Proteomes" id="UP000001194"/>
    </source>
</evidence>
<dbReference type="RefSeq" id="XP_001881223.1">
    <property type="nucleotide sequence ID" value="XM_001881188.1"/>
</dbReference>
<protein>
    <submittedName>
        <fullName evidence="1">Predicted protein</fullName>
    </submittedName>
</protein>
<dbReference type="HOGENOM" id="CLU_1156564_0_0_1"/>
<dbReference type="AlphaFoldDB" id="B0DB86"/>
<dbReference type="EMBL" id="DS547102">
    <property type="protein sequence ID" value="EDR08153.1"/>
    <property type="molecule type" value="Genomic_DNA"/>
</dbReference>
<name>B0DB86_LACBS</name>
<dbReference type="KEGG" id="lbc:LACBIDRAFT_327121"/>
<organism evidence="2">
    <name type="scientific">Laccaria bicolor (strain S238N-H82 / ATCC MYA-4686)</name>
    <name type="common">Bicoloured deceiver</name>
    <name type="synonym">Laccaria laccata var. bicolor</name>
    <dbReference type="NCBI Taxonomy" id="486041"/>
    <lineage>
        <taxon>Eukaryota</taxon>
        <taxon>Fungi</taxon>
        <taxon>Dikarya</taxon>
        <taxon>Basidiomycota</taxon>
        <taxon>Agaricomycotina</taxon>
        <taxon>Agaricomycetes</taxon>
        <taxon>Agaricomycetidae</taxon>
        <taxon>Agaricales</taxon>
        <taxon>Agaricineae</taxon>
        <taxon>Hydnangiaceae</taxon>
        <taxon>Laccaria</taxon>
    </lineage>
</organism>
<dbReference type="GeneID" id="6076862"/>
<proteinExistence type="predicted"/>